<accession>A0A2D2B3Z1</accession>
<evidence type="ECO:0000313" key="6">
    <source>
        <dbReference type="Proteomes" id="UP000228945"/>
    </source>
</evidence>
<dbReference type="EC" id="3.1.3.12" evidence="4"/>
<evidence type="ECO:0000256" key="1">
    <source>
        <dbReference type="ARBA" id="ARBA00005199"/>
    </source>
</evidence>
<dbReference type="InterPro" id="IPR023214">
    <property type="entry name" value="HAD_sf"/>
</dbReference>
<comment type="similarity">
    <text evidence="2 4">Belongs to the trehalose phosphatase family.</text>
</comment>
<reference evidence="5 6" key="1">
    <citation type="submission" date="2017-10" db="EMBL/GenBank/DDBJ databases">
        <title>Genome sequence of Caulobacter mirabilis FWC38.</title>
        <authorList>
            <person name="Fiebig A."/>
            <person name="Crosson S."/>
        </authorList>
    </citation>
    <scope>NUCLEOTIDE SEQUENCE [LARGE SCALE GENOMIC DNA]</scope>
    <source>
        <strain evidence="5 6">FWC 38</strain>
    </source>
</reference>
<dbReference type="Pfam" id="PF02358">
    <property type="entry name" value="Trehalose_PPase"/>
    <property type="match status" value="1"/>
</dbReference>
<comment type="cofactor">
    <cofactor evidence="4">
        <name>Mg(2+)</name>
        <dbReference type="ChEBI" id="CHEBI:18420"/>
    </cofactor>
</comment>
<dbReference type="AlphaFoldDB" id="A0A2D2B3Z1"/>
<gene>
    <name evidence="5" type="primary">otsB</name>
    <name evidence="5" type="ORF">CSW64_12375</name>
</gene>
<evidence type="ECO:0000313" key="5">
    <source>
        <dbReference type="EMBL" id="ATQ44989.1"/>
    </source>
</evidence>
<dbReference type="GO" id="GO:0005992">
    <property type="term" value="P:trehalose biosynthetic process"/>
    <property type="evidence" value="ECO:0007669"/>
    <property type="project" value="UniProtKB-UniPathway"/>
</dbReference>
<dbReference type="InterPro" id="IPR044651">
    <property type="entry name" value="OTSB-like"/>
</dbReference>
<dbReference type="InterPro" id="IPR003337">
    <property type="entry name" value="Trehalose_PPase"/>
</dbReference>
<dbReference type="KEGG" id="cmb:CSW64_12375"/>
<keyword evidence="6" id="KW-1185">Reference proteome</keyword>
<evidence type="ECO:0000256" key="4">
    <source>
        <dbReference type="RuleBase" id="RU361117"/>
    </source>
</evidence>
<evidence type="ECO:0000256" key="3">
    <source>
        <dbReference type="ARBA" id="ARBA00022801"/>
    </source>
</evidence>
<keyword evidence="4" id="KW-0460">Magnesium</keyword>
<dbReference type="Gene3D" id="3.30.70.1020">
    <property type="entry name" value="Trehalose-6-phosphate phosphatase related protein, domain 2"/>
    <property type="match status" value="1"/>
</dbReference>
<dbReference type="NCBIfam" id="TIGR01484">
    <property type="entry name" value="HAD-SF-IIB"/>
    <property type="match status" value="1"/>
</dbReference>
<dbReference type="NCBIfam" id="TIGR00685">
    <property type="entry name" value="T6PP"/>
    <property type="match status" value="1"/>
</dbReference>
<dbReference type="CDD" id="cd01627">
    <property type="entry name" value="HAD_TPP"/>
    <property type="match status" value="1"/>
</dbReference>
<dbReference type="InterPro" id="IPR036412">
    <property type="entry name" value="HAD-like_sf"/>
</dbReference>
<protein>
    <recommendedName>
        <fullName evidence="4">Trehalose 6-phosphate phosphatase</fullName>
        <ecNumber evidence="4">3.1.3.12</ecNumber>
    </recommendedName>
</protein>
<keyword evidence="4" id="KW-0479">Metal-binding</keyword>
<organism evidence="5 6">
    <name type="scientific">Caulobacter mirabilis</name>
    <dbReference type="NCBI Taxonomy" id="69666"/>
    <lineage>
        <taxon>Bacteria</taxon>
        <taxon>Pseudomonadati</taxon>
        <taxon>Pseudomonadota</taxon>
        <taxon>Alphaproteobacteria</taxon>
        <taxon>Caulobacterales</taxon>
        <taxon>Caulobacteraceae</taxon>
        <taxon>Caulobacter</taxon>
    </lineage>
</organism>
<dbReference type="PANTHER" id="PTHR43768">
    <property type="entry name" value="TREHALOSE 6-PHOSPHATE PHOSPHATASE"/>
    <property type="match status" value="1"/>
</dbReference>
<dbReference type="Gene3D" id="3.40.50.1000">
    <property type="entry name" value="HAD superfamily/HAD-like"/>
    <property type="match status" value="1"/>
</dbReference>
<dbReference type="GO" id="GO:0046872">
    <property type="term" value="F:metal ion binding"/>
    <property type="evidence" value="ECO:0007669"/>
    <property type="project" value="UniProtKB-KW"/>
</dbReference>
<comment type="function">
    <text evidence="4">Removes the phosphate from trehalose 6-phosphate to produce free trehalose.</text>
</comment>
<dbReference type="SUPFAM" id="SSF56784">
    <property type="entry name" value="HAD-like"/>
    <property type="match status" value="1"/>
</dbReference>
<dbReference type="Proteomes" id="UP000228945">
    <property type="component" value="Chromosome"/>
</dbReference>
<sequence>MAQPPALDLSRTALFLDLDGTLAAIEPTPDAVGPQPRRNWMLHELSRQLHGRLAVLSGRSIDDIDRILGETVRSLAGVHGLERRTPQGERVDLKPHPDLPAVAGMLQSFAAGQSGLLLEPKERSLALHYRGHPPAEAACLEIAHRLGAAYGLTVQEGRMVVELRTPGPDKGDALQVFMNDPVFVGATPVMVGDDLTDEDAFTAAETLGGFGVLVGDPRPTAARYRLDDPKAVLAWLEESIA</sequence>
<keyword evidence="3 4" id="KW-0378">Hydrolase</keyword>
<dbReference type="GO" id="GO:0004805">
    <property type="term" value="F:trehalose-phosphatase activity"/>
    <property type="evidence" value="ECO:0007669"/>
    <property type="project" value="UniProtKB-EC"/>
</dbReference>
<comment type="pathway">
    <text evidence="1 4">Glycan biosynthesis; trehalose biosynthesis.</text>
</comment>
<name>A0A2D2B3Z1_9CAUL</name>
<comment type="catalytic activity">
    <reaction evidence="4">
        <text>alpha,alpha-trehalose 6-phosphate + H2O = alpha,alpha-trehalose + phosphate</text>
        <dbReference type="Rhea" id="RHEA:23420"/>
        <dbReference type="ChEBI" id="CHEBI:15377"/>
        <dbReference type="ChEBI" id="CHEBI:16551"/>
        <dbReference type="ChEBI" id="CHEBI:43474"/>
        <dbReference type="ChEBI" id="CHEBI:58429"/>
        <dbReference type="EC" id="3.1.3.12"/>
    </reaction>
</comment>
<dbReference type="InterPro" id="IPR006379">
    <property type="entry name" value="HAD-SF_hydro_IIB"/>
</dbReference>
<dbReference type="PANTHER" id="PTHR43768:SF3">
    <property type="entry name" value="TREHALOSE 6-PHOSPHATE PHOSPHATASE"/>
    <property type="match status" value="1"/>
</dbReference>
<dbReference type="EMBL" id="CP024201">
    <property type="protein sequence ID" value="ATQ44989.1"/>
    <property type="molecule type" value="Genomic_DNA"/>
</dbReference>
<dbReference type="OrthoDB" id="9814913at2"/>
<evidence type="ECO:0000256" key="2">
    <source>
        <dbReference type="ARBA" id="ARBA00008770"/>
    </source>
</evidence>
<dbReference type="UniPathway" id="UPA00299"/>
<proteinExistence type="inferred from homology"/>